<dbReference type="GO" id="GO:0051301">
    <property type="term" value="P:cell division"/>
    <property type="evidence" value="ECO:0007669"/>
    <property type="project" value="InterPro"/>
</dbReference>
<comment type="caution">
    <text evidence="2">The sequence shown here is derived from an EMBL/GenBank/DDBJ whole genome shotgun (WGS) entry which is preliminary data.</text>
</comment>
<dbReference type="Proteomes" id="UP000288216">
    <property type="component" value="Unassembled WGS sequence"/>
</dbReference>
<gene>
    <name evidence="2" type="ORF">scyTo_0010799</name>
</gene>
<evidence type="ECO:0000313" key="2">
    <source>
        <dbReference type="EMBL" id="GCB70542.1"/>
    </source>
</evidence>
<protein>
    <recommendedName>
        <fullName evidence="4">Knl1 C-terminal RWD domain-containing protein</fullName>
    </recommendedName>
</protein>
<feature type="region of interest" description="Disordered" evidence="1">
    <location>
        <begin position="1282"/>
        <end position="1307"/>
    </location>
</feature>
<evidence type="ECO:0008006" key="4">
    <source>
        <dbReference type="Google" id="ProtNLM"/>
    </source>
</evidence>
<name>A0A401PBP9_SCYTO</name>
<organism evidence="2 3">
    <name type="scientific">Scyliorhinus torazame</name>
    <name type="common">Cloudy catshark</name>
    <name type="synonym">Catulus torazame</name>
    <dbReference type="NCBI Taxonomy" id="75743"/>
    <lineage>
        <taxon>Eukaryota</taxon>
        <taxon>Metazoa</taxon>
        <taxon>Chordata</taxon>
        <taxon>Craniata</taxon>
        <taxon>Vertebrata</taxon>
        <taxon>Chondrichthyes</taxon>
        <taxon>Elasmobranchii</taxon>
        <taxon>Galeomorphii</taxon>
        <taxon>Galeoidea</taxon>
        <taxon>Carcharhiniformes</taxon>
        <taxon>Scyliorhinidae</taxon>
        <taxon>Scyliorhinus</taxon>
    </lineage>
</organism>
<dbReference type="EMBL" id="BFAA01004731">
    <property type="protein sequence ID" value="GCB70542.1"/>
    <property type="molecule type" value="Genomic_DNA"/>
</dbReference>
<evidence type="ECO:0000313" key="3">
    <source>
        <dbReference type="Proteomes" id="UP000288216"/>
    </source>
</evidence>
<feature type="region of interest" description="Disordered" evidence="1">
    <location>
        <begin position="1397"/>
        <end position="1419"/>
    </location>
</feature>
<dbReference type="OrthoDB" id="6132334at2759"/>
<dbReference type="CDD" id="cd21853">
    <property type="entry name" value="KNL1_NTD"/>
    <property type="match status" value="1"/>
</dbReference>
<dbReference type="InterPro" id="IPR043651">
    <property type="entry name" value="KNL1_MELT_rpt"/>
</dbReference>
<dbReference type="GO" id="GO:0005634">
    <property type="term" value="C:nucleus"/>
    <property type="evidence" value="ECO:0007669"/>
    <property type="project" value="TreeGrafter"/>
</dbReference>
<proteinExistence type="predicted"/>
<dbReference type="GO" id="GO:0008608">
    <property type="term" value="P:attachment of spindle microtubules to kinetochore"/>
    <property type="evidence" value="ECO:0007669"/>
    <property type="project" value="InterPro"/>
</dbReference>
<reference evidence="2 3" key="1">
    <citation type="journal article" date="2018" name="Nat. Ecol. Evol.">
        <title>Shark genomes provide insights into elasmobranch evolution and the origin of vertebrates.</title>
        <authorList>
            <person name="Hara Y"/>
            <person name="Yamaguchi K"/>
            <person name="Onimaru K"/>
            <person name="Kadota M"/>
            <person name="Koyanagi M"/>
            <person name="Keeley SD"/>
            <person name="Tatsumi K"/>
            <person name="Tanaka K"/>
            <person name="Motone F"/>
            <person name="Kageyama Y"/>
            <person name="Nozu R"/>
            <person name="Adachi N"/>
            <person name="Nishimura O"/>
            <person name="Nakagawa R"/>
            <person name="Tanegashima C"/>
            <person name="Kiyatake I"/>
            <person name="Matsumoto R"/>
            <person name="Murakumo K"/>
            <person name="Nishida K"/>
            <person name="Terakita A"/>
            <person name="Kuratani S"/>
            <person name="Sato K"/>
            <person name="Hyodo S Kuraku.S."/>
        </authorList>
    </citation>
    <scope>NUCLEOTIDE SEQUENCE [LARGE SCALE GENOMIC DNA]</scope>
</reference>
<dbReference type="STRING" id="75743.A0A401PBP9"/>
<dbReference type="Pfam" id="PF19221">
    <property type="entry name" value="MELT"/>
    <property type="match status" value="19"/>
</dbReference>
<feature type="region of interest" description="Disordered" evidence="1">
    <location>
        <begin position="1877"/>
        <end position="1902"/>
    </location>
</feature>
<dbReference type="PANTHER" id="PTHR16520">
    <property type="entry name" value="KINETOCHORE SCAFFOLD 1"/>
    <property type="match status" value="1"/>
</dbReference>
<dbReference type="GO" id="GO:0034501">
    <property type="term" value="P:protein localization to kinetochore"/>
    <property type="evidence" value="ECO:0007669"/>
    <property type="project" value="InterPro"/>
</dbReference>
<sequence length="2046" mass="224334">MDENCPVFPEANVENRDGKCKRRQSGILKISRSPLRTLKEADVSQKIEQVGKLRRSSRRVSFAETKEVKEFVTDKMMIIQDVENGIDSQKENQLNELERDMMSLTTNFSIAGMDALLHAPLRTPLQQFEPCDHIETVSKHQIFPDSGIQMRREDAVESSGTKVTSRLPKQIDFKSFLTRFDSPEPTYSNVCFDTGEERANKSFGSIRQNEVPKLQKTIDFKTFLNSTKQSDTDENIMVSMSSIFEEPAMKQTDFGVTSTCNAVEDIEITNDTLLQINSNKNLDPNRTLLFLDQDNDMEFTSSHTIAINHFAMGNSTTTHSSTVPKNVERLGTEGPFPFLKDKTIVFSGEEYMDMTRSDTVPIDVRQVEHLTNQNRLTAVTNQKTDRSILPSIPNEHKIFSDNGYCGKMNQSVTLGTSKLTSSSVSILSSFPSDEAITFSEANGVDIKKGQGITIDNGSLRQGRNEAKVSNKMTRLSNARPVLSSFPCDETMMFSEANDVNITKSHTITIDSESFGKVTNEALGSTGIIPRLTEVDCSLLSFPRDKTIMFSEANDMDITKRHTVTIDSGNLGEVTNKILASMKLATRRSTVGSILSSFPTDKTMVISESNDMDFTKSHTVAIDGGKLGLIVNEISSSTRMTPRLTAAGCPPLSLPSDKTMVFSAANDMDITKGHTVPIDSVNPVQVKNQIMGFTSMPHKLDVPGSIRSFHRDKTIKLSEANDMDITKSHTVTIESKNLGHVTNETYTSTKQASFGNNVGCIPSPFPIDKTMVFSEANDMDQSKSHISSIDRGNLNSVVNWTVGSRMPFPSGKTTVFSEADDLDITKRHTVAMESGNLGSVANHSMDLDKKASIVNTACSVPSSVPNDKTLLFTKANDMDITKSHTVPIESGNLKSATNHNAGLNKMTSRQSIFRSIQPSFPSDNTMVFSEANYMDMTRSHTVAIESGNLGLGTNKMNGSMKLTSIGSTAGLVLSSFPSDETRAFSEANDRDITKSRTVTIESKSVGQVTNEALDFTRMTSKLNVPRSILSSFHSDSTMMLSEANEMDITKSHTVAIDSGNLGQVTNETFSLMKLASTKNTVGSIMSSFPSEKTMVFSESNDMDITKSHVIAIESENLRLVKNHTMGSSKKVSIENTAGSVLSSFPSDKTMVFSEANDMDIIKSSPVAIESGNVRPDANHTMDLSKIITRRSTARSTLSSFPSDKTVVFSEANNMDIAKSHTFPTDSKSFGKVTNEALGSTGIIRRLTGADCSLLSFPSDKTMVFSEANGMDKPKSHTVAIVSGNGRPDANHTMDSSKMNSRRNTARSTLSSFPGYKTVVFSGANDMDRTKSHTVPIDSESLGKVINEAFSSSGMVPRETTAGGSLLSFPRDKTMVFSEANDMDITKSRTVAIESGNDRADANHTMDSSKMTSRRNTARSTLSSFPGYKTAVFSGANEMDGTKSHTVAIESGSLESTTNESLASDKVASRFNAPGSVLSFLPNGKIQVSEPVTAVTKIDTVPIHNKHDVSSNYKILQLVLEKGKNCFVNHSDNVEFASIQNTVENTICNVNCVVHTRRPDSFTGHAESTILNMGTGTEQEGEPVRSTCVTEVHEKLNGKGIKKYVLCTTNSLDSNLMCNNDNAQETRSVDDQNPEAAPEEFVRHKVSDAQSEGTVNSAIAESISTASKSLGHNQSRKSCLANMPSLQKLNSITNVTYGIPVGESGHANWKTLGTKTQFSKQHSLVRDMSKYKISLGIFPPKLPNRENLYEAINSNQQDATKTSEEDLCSSLFQNVTYTSNKLQGDSNIFKPNVGPEINSVIQIESQIADHDQVENTIFDKTEPSHCLKSSDVPCLLIPEQFRKEASPKSHENVTGPDQFLGGSIMIKSVDQRLYQKRAWTEEEENENVGSKRKMRNLGPKDIDSSRQKATGACVVQWEGLEHKIMEENLLGMMTKSLNSTSSLNSTKGDGTSAIAITPKCNLNTSLVIIEESELHEKLMDGQITVREFFKLLKVQTHAQKSRQSELQVNVELDKSSAFENWLAVKFIHRPKREVYEEDSSALSAAIAE</sequence>
<dbReference type="PANTHER" id="PTHR16520:SF3">
    <property type="entry name" value="KINETOCHORE SCAFFOLD 1"/>
    <property type="match status" value="1"/>
</dbReference>
<accession>A0A401PBP9</accession>
<keyword evidence="3" id="KW-1185">Reference proteome</keyword>
<evidence type="ECO:0000256" key="1">
    <source>
        <dbReference type="SAM" id="MobiDB-lite"/>
    </source>
</evidence>
<dbReference type="InterPro" id="IPR037388">
    <property type="entry name" value="Blinkin"/>
</dbReference>